<dbReference type="Pfam" id="PF11667">
    <property type="entry name" value="DUF3267"/>
    <property type="match status" value="1"/>
</dbReference>
<evidence type="ECO:0000256" key="1">
    <source>
        <dbReference type="SAM" id="Phobius"/>
    </source>
</evidence>
<keyword evidence="1" id="KW-1133">Transmembrane helix</keyword>
<dbReference type="EMBL" id="PGCL01000001">
    <property type="protein sequence ID" value="TAJ45524.1"/>
    <property type="molecule type" value="Genomic_DNA"/>
</dbReference>
<feature type="transmembrane region" description="Helical" evidence="1">
    <location>
        <begin position="63"/>
        <end position="88"/>
    </location>
</feature>
<evidence type="ECO:0008006" key="4">
    <source>
        <dbReference type="Google" id="ProtNLM"/>
    </source>
</evidence>
<evidence type="ECO:0000313" key="3">
    <source>
        <dbReference type="Proteomes" id="UP000292580"/>
    </source>
</evidence>
<organism evidence="2 3">
    <name type="scientific">Methanofollis fontis</name>
    <dbReference type="NCBI Taxonomy" id="2052832"/>
    <lineage>
        <taxon>Archaea</taxon>
        <taxon>Methanobacteriati</taxon>
        <taxon>Methanobacteriota</taxon>
        <taxon>Stenosarchaea group</taxon>
        <taxon>Methanomicrobia</taxon>
        <taxon>Methanomicrobiales</taxon>
        <taxon>Methanomicrobiaceae</taxon>
        <taxon>Methanofollis</taxon>
    </lineage>
</organism>
<reference evidence="2 3" key="1">
    <citation type="submission" date="2017-11" db="EMBL/GenBank/DDBJ databases">
        <title>Isolation and Characterization of Methanofollis Species from Methane Seep Offshore SW Taiwan.</title>
        <authorList>
            <person name="Teng N.-H."/>
            <person name="Lai M.-C."/>
            <person name="Chen S.-C."/>
        </authorList>
    </citation>
    <scope>NUCLEOTIDE SEQUENCE [LARGE SCALE GENOMIC DNA]</scope>
    <source>
        <strain evidence="2 3">FWC-SCC2</strain>
    </source>
</reference>
<feature type="transmembrane region" description="Helical" evidence="1">
    <location>
        <begin position="119"/>
        <end position="139"/>
    </location>
</feature>
<keyword evidence="3" id="KW-1185">Reference proteome</keyword>
<dbReference type="InterPro" id="IPR021683">
    <property type="entry name" value="DUF3267"/>
</dbReference>
<dbReference type="RefSeq" id="WP_130645886.1">
    <property type="nucleotide sequence ID" value="NZ_PGCL01000001.1"/>
</dbReference>
<proteinExistence type="predicted"/>
<gene>
    <name evidence="2" type="ORF">CUJ86_02005</name>
</gene>
<name>A0A483CT47_9EURY</name>
<comment type="caution">
    <text evidence="2">The sequence shown here is derived from an EMBL/GenBank/DDBJ whole genome shotgun (WGS) entry which is preliminary data.</text>
</comment>
<feature type="transmembrane region" description="Helical" evidence="1">
    <location>
        <begin position="145"/>
        <end position="169"/>
    </location>
</feature>
<protein>
    <recommendedName>
        <fullName evidence="4">DUF3267 domain-containing protein</fullName>
    </recommendedName>
</protein>
<evidence type="ECO:0000313" key="2">
    <source>
        <dbReference type="EMBL" id="TAJ45524.1"/>
    </source>
</evidence>
<feature type="transmembrane region" description="Helical" evidence="1">
    <location>
        <begin position="20"/>
        <end position="43"/>
    </location>
</feature>
<dbReference type="OrthoDB" id="112392at2157"/>
<keyword evidence="1" id="KW-0472">Membrane</keyword>
<sequence length="190" mass="20373">MDLPDRHIIRVVTLSGDRPLLLTVWSFILFFVFLAIGIVVYASATGDASFTFTVRSLPDLLPLFALVILILLVGAIHEGLHALAYLLLHRRPLFGWGRTSLLFYCSCSADGEYTRSESIFVLVAPFVLITALGIGAIAVAPAWGIAALIAVPLNAAGSAADLRAAGLILRTPQKSLVLEEGGTLTVFVRE</sequence>
<keyword evidence="1" id="KW-0812">Transmembrane</keyword>
<dbReference type="Proteomes" id="UP000292580">
    <property type="component" value="Unassembled WGS sequence"/>
</dbReference>
<accession>A0A483CT47</accession>
<dbReference type="AlphaFoldDB" id="A0A483CT47"/>